<evidence type="ECO:0000256" key="2">
    <source>
        <dbReference type="ARBA" id="ARBA00022603"/>
    </source>
</evidence>
<name>A0A176QBU7_9MICO</name>
<dbReference type="Pfam" id="PF00590">
    <property type="entry name" value="TP_methylase"/>
    <property type="match status" value="1"/>
</dbReference>
<dbReference type="CDD" id="cd11642">
    <property type="entry name" value="SUMT"/>
    <property type="match status" value="1"/>
</dbReference>
<dbReference type="InterPro" id="IPR014777">
    <property type="entry name" value="4pyrrole_Mease_sub1"/>
</dbReference>
<keyword evidence="8" id="KW-1185">Reference proteome</keyword>
<protein>
    <recommendedName>
        <fullName evidence="1">uroporphyrinogen-III C-methyltransferase</fullName>
        <ecNumber evidence="1">2.1.1.107</ecNumber>
    </recommendedName>
</protein>
<evidence type="ECO:0000313" key="7">
    <source>
        <dbReference type="EMBL" id="OAB87114.1"/>
    </source>
</evidence>
<dbReference type="SUPFAM" id="SSF53790">
    <property type="entry name" value="Tetrapyrrole methylase"/>
    <property type="match status" value="1"/>
</dbReference>
<dbReference type="InterPro" id="IPR035996">
    <property type="entry name" value="4pyrrol_Methylase_sf"/>
</dbReference>
<evidence type="ECO:0000256" key="5">
    <source>
        <dbReference type="ARBA" id="ARBA00023244"/>
    </source>
</evidence>
<dbReference type="RefSeq" id="WP_068275929.1">
    <property type="nucleotide sequence ID" value="NZ_LQZG01000003.1"/>
</dbReference>
<dbReference type="NCBIfam" id="NF004790">
    <property type="entry name" value="PRK06136.1"/>
    <property type="match status" value="1"/>
</dbReference>
<dbReference type="FunFam" id="3.40.1010.10:FF:000001">
    <property type="entry name" value="Siroheme synthase"/>
    <property type="match status" value="1"/>
</dbReference>
<reference evidence="7 8" key="1">
    <citation type="submission" date="2016-01" db="EMBL/GenBank/DDBJ databases">
        <title>Janibacter melonis strain CD11_4 genome sequencing and assembly.</title>
        <authorList>
            <person name="Nair G.R."/>
            <person name="Kaur G."/>
            <person name="Chander A.M."/>
            <person name="Mayilraj S."/>
        </authorList>
    </citation>
    <scope>NUCLEOTIDE SEQUENCE [LARGE SCALE GENOMIC DNA]</scope>
    <source>
        <strain evidence="7 8">CD11-4</strain>
    </source>
</reference>
<proteinExistence type="predicted"/>
<dbReference type="InterPro" id="IPR036291">
    <property type="entry name" value="NAD(P)-bd_dom_sf"/>
</dbReference>
<dbReference type="Gene3D" id="3.40.50.720">
    <property type="entry name" value="NAD(P)-binding Rossmann-like Domain"/>
    <property type="match status" value="1"/>
</dbReference>
<dbReference type="EMBL" id="LQZG01000003">
    <property type="protein sequence ID" value="OAB87114.1"/>
    <property type="molecule type" value="Genomic_DNA"/>
</dbReference>
<dbReference type="InterPro" id="IPR050161">
    <property type="entry name" value="Siro_Cobalamin_biosynth"/>
</dbReference>
<evidence type="ECO:0000259" key="6">
    <source>
        <dbReference type="Pfam" id="PF00590"/>
    </source>
</evidence>
<dbReference type="AlphaFoldDB" id="A0A176QBU7"/>
<feature type="domain" description="Tetrapyrrole methylase" evidence="6">
    <location>
        <begin position="123"/>
        <end position="331"/>
    </location>
</feature>
<evidence type="ECO:0000313" key="8">
    <source>
        <dbReference type="Proteomes" id="UP000076976"/>
    </source>
</evidence>
<sequence>MSAGGYRLGLDLTDRLVLVVGGGPAAVREAGACLDAGARVLLLAPEVDPGLAGRDGLTWRAAPFDPADLSGPDRVWLVHAATGDPTTDDAVARAAEGAGVWCVRAKPQPQAARGHGDERVGRVALVGGGPGAPDLITVRGARLLAQADVVVTDRLGPVDLLAELPAHVEVVDVGKHRDRHPVPQDQINETLVDRARRGLDVVRLKGGDPFVLGRGGEEALHCAAHGIAVEVVPGITSAISVPAAVGIPVTHRGITTSFVVASAHEGAGPSLDGLRDAPQDATLVLLMGVTALGRTAADLVAAGRAPGTPVAIVERGWMPGQRVTRTTLSRAAVDAEAEGVRAPAVVVVGEVVTVPEQAARLLAGSTA</sequence>
<dbReference type="PANTHER" id="PTHR45790">
    <property type="entry name" value="SIROHEME SYNTHASE-RELATED"/>
    <property type="match status" value="1"/>
</dbReference>
<keyword evidence="5" id="KW-0627">Porphyrin biosynthesis</keyword>
<evidence type="ECO:0000256" key="4">
    <source>
        <dbReference type="ARBA" id="ARBA00022691"/>
    </source>
</evidence>
<dbReference type="GO" id="GO:0032259">
    <property type="term" value="P:methylation"/>
    <property type="evidence" value="ECO:0007669"/>
    <property type="project" value="UniProtKB-KW"/>
</dbReference>
<dbReference type="InterPro" id="IPR006366">
    <property type="entry name" value="CobA/CysG_C"/>
</dbReference>
<dbReference type="NCBIfam" id="TIGR01469">
    <property type="entry name" value="cobA_cysG_Cterm"/>
    <property type="match status" value="1"/>
</dbReference>
<keyword evidence="2" id="KW-0489">Methyltransferase</keyword>
<dbReference type="Proteomes" id="UP000076976">
    <property type="component" value="Unassembled WGS sequence"/>
</dbReference>
<dbReference type="STRING" id="262209.AWH69_12160"/>
<dbReference type="InterPro" id="IPR000878">
    <property type="entry name" value="4pyrrol_Mease"/>
</dbReference>
<dbReference type="EC" id="2.1.1.107" evidence="1"/>
<dbReference type="InterPro" id="IPR014776">
    <property type="entry name" value="4pyrrole_Mease_sub2"/>
</dbReference>
<accession>A0A176QBU7</accession>
<dbReference type="Gene3D" id="3.40.1010.10">
    <property type="entry name" value="Cobalt-precorrin-4 Transmethylase, Domain 1"/>
    <property type="match status" value="1"/>
</dbReference>
<dbReference type="Pfam" id="PF13241">
    <property type="entry name" value="NAD_binding_7"/>
    <property type="match status" value="1"/>
</dbReference>
<dbReference type="GO" id="GO:0019354">
    <property type="term" value="P:siroheme biosynthetic process"/>
    <property type="evidence" value="ECO:0007669"/>
    <property type="project" value="InterPro"/>
</dbReference>
<keyword evidence="3" id="KW-0808">Transferase</keyword>
<gene>
    <name evidence="7" type="ORF">AWH69_12160</name>
</gene>
<comment type="caution">
    <text evidence="7">The sequence shown here is derived from an EMBL/GenBank/DDBJ whole genome shotgun (WGS) entry which is preliminary data.</text>
</comment>
<dbReference type="Gene3D" id="3.30.950.10">
    <property type="entry name" value="Methyltransferase, Cobalt-precorrin-4 Transmethylase, Domain 2"/>
    <property type="match status" value="1"/>
</dbReference>
<organism evidence="7 8">
    <name type="scientific">Janibacter melonis</name>
    <dbReference type="NCBI Taxonomy" id="262209"/>
    <lineage>
        <taxon>Bacteria</taxon>
        <taxon>Bacillati</taxon>
        <taxon>Actinomycetota</taxon>
        <taxon>Actinomycetes</taxon>
        <taxon>Micrococcales</taxon>
        <taxon>Intrasporangiaceae</taxon>
        <taxon>Janibacter</taxon>
    </lineage>
</organism>
<evidence type="ECO:0000256" key="1">
    <source>
        <dbReference type="ARBA" id="ARBA00012162"/>
    </source>
</evidence>
<dbReference type="GO" id="GO:0004851">
    <property type="term" value="F:uroporphyrin-III C-methyltransferase activity"/>
    <property type="evidence" value="ECO:0007669"/>
    <property type="project" value="UniProtKB-EC"/>
</dbReference>
<keyword evidence="4" id="KW-0949">S-adenosyl-L-methionine</keyword>
<dbReference type="PANTHER" id="PTHR45790:SF3">
    <property type="entry name" value="S-ADENOSYL-L-METHIONINE-DEPENDENT UROPORPHYRINOGEN III METHYLTRANSFERASE, CHLOROPLASTIC"/>
    <property type="match status" value="1"/>
</dbReference>
<evidence type="ECO:0000256" key="3">
    <source>
        <dbReference type="ARBA" id="ARBA00022679"/>
    </source>
</evidence>
<dbReference type="SUPFAM" id="SSF51735">
    <property type="entry name" value="NAD(P)-binding Rossmann-fold domains"/>
    <property type="match status" value="1"/>
</dbReference>